<organism evidence="2 3">
    <name type="scientific">Anaerovirgula multivorans</name>
    <dbReference type="NCBI Taxonomy" id="312168"/>
    <lineage>
        <taxon>Bacteria</taxon>
        <taxon>Bacillati</taxon>
        <taxon>Bacillota</taxon>
        <taxon>Clostridia</taxon>
        <taxon>Peptostreptococcales</taxon>
        <taxon>Natronincolaceae</taxon>
        <taxon>Anaerovirgula</taxon>
    </lineage>
</organism>
<protein>
    <submittedName>
        <fullName evidence="2">Uncharacterized protein</fullName>
    </submittedName>
</protein>
<accession>A0A239AIR9</accession>
<feature type="compositionally biased region" description="Basic and acidic residues" evidence="1">
    <location>
        <begin position="23"/>
        <end position="36"/>
    </location>
</feature>
<evidence type="ECO:0000313" key="3">
    <source>
        <dbReference type="Proteomes" id="UP000198304"/>
    </source>
</evidence>
<dbReference type="AlphaFoldDB" id="A0A239AIR9"/>
<proteinExistence type="predicted"/>
<reference evidence="2 3" key="1">
    <citation type="submission" date="2017-06" db="EMBL/GenBank/DDBJ databases">
        <authorList>
            <person name="Kim H.J."/>
            <person name="Triplett B.A."/>
        </authorList>
    </citation>
    <scope>NUCLEOTIDE SEQUENCE [LARGE SCALE GENOMIC DNA]</scope>
    <source>
        <strain evidence="2 3">SCA</strain>
    </source>
</reference>
<feature type="region of interest" description="Disordered" evidence="1">
    <location>
        <begin position="1"/>
        <end position="42"/>
    </location>
</feature>
<sequence>MGLASFNRQRRELESKNIKKKTEKQENKKEQKETLVKKNKQN</sequence>
<dbReference type="RefSeq" id="WP_278277800.1">
    <property type="nucleotide sequence ID" value="NZ_FZOJ01000002.1"/>
</dbReference>
<keyword evidence="3" id="KW-1185">Reference proteome</keyword>
<gene>
    <name evidence="2" type="ORF">SAMN05446037_100271</name>
</gene>
<evidence type="ECO:0000256" key="1">
    <source>
        <dbReference type="SAM" id="MobiDB-lite"/>
    </source>
</evidence>
<evidence type="ECO:0000313" key="2">
    <source>
        <dbReference type="EMBL" id="SNR95557.1"/>
    </source>
</evidence>
<dbReference type="EMBL" id="FZOJ01000002">
    <property type="protein sequence ID" value="SNR95557.1"/>
    <property type="molecule type" value="Genomic_DNA"/>
</dbReference>
<dbReference type="Proteomes" id="UP000198304">
    <property type="component" value="Unassembled WGS sequence"/>
</dbReference>
<name>A0A239AIR9_9FIRM</name>